<evidence type="ECO:0000313" key="3">
    <source>
        <dbReference type="EMBL" id="CAF3539044.1"/>
    </source>
</evidence>
<evidence type="ECO:0000313" key="4">
    <source>
        <dbReference type="EMBL" id="CAF3883205.1"/>
    </source>
</evidence>
<dbReference type="EMBL" id="CAJOBC010006004">
    <property type="protein sequence ID" value="CAF3883205.1"/>
    <property type="molecule type" value="Genomic_DNA"/>
</dbReference>
<comment type="caution">
    <text evidence="2">The sequence shown here is derived from an EMBL/GenBank/DDBJ whole genome shotgun (WGS) entry which is preliminary data.</text>
</comment>
<evidence type="ECO:0000313" key="2">
    <source>
        <dbReference type="EMBL" id="CAF1119562.1"/>
    </source>
</evidence>
<dbReference type="Proteomes" id="UP000681722">
    <property type="component" value="Unassembled WGS sequence"/>
</dbReference>
<organism evidence="2 5">
    <name type="scientific">Didymodactylos carnosus</name>
    <dbReference type="NCBI Taxonomy" id="1234261"/>
    <lineage>
        <taxon>Eukaryota</taxon>
        <taxon>Metazoa</taxon>
        <taxon>Spiralia</taxon>
        <taxon>Gnathifera</taxon>
        <taxon>Rotifera</taxon>
        <taxon>Eurotatoria</taxon>
        <taxon>Bdelloidea</taxon>
        <taxon>Philodinida</taxon>
        <taxon>Philodinidae</taxon>
        <taxon>Didymodactylos</taxon>
    </lineage>
</organism>
<dbReference type="InterPro" id="IPR006342">
    <property type="entry name" value="FkbM_mtfrase"/>
</dbReference>
<evidence type="ECO:0008006" key="6">
    <source>
        <dbReference type="Google" id="ProtNLM"/>
    </source>
</evidence>
<protein>
    <recommendedName>
        <fullName evidence="6">Methyltransferase FkbM domain-containing protein</fullName>
    </recommendedName>
</protein>
<accession>A0A814QK64</accession>
<dbReference type="Proteomes" id="UP000677228">
    <property type="component" value="Unassembled WGS sequence"/>
</dbReference>
<proteinExistence type="predicted"/>
<dbReference type="Gene3D" id="3.40.50.150">
    <property type="entry name" value="Vaccinia Virus protein VP39"/>
    <property type="match status" value="1"/>
</dbReference>
<dbReference type="SUPFAM" id="SSF53335">
    <property type="entry name" value="S-adenosyl-L-methionine-dependent methyltransferases"/>
    <property type="match status" value="1"/>
</dbReference>
<sequence length="211" mass="24516">MSRRLISNKCLDLTQILNYSLIVEVGGNIGLDSKEYIRLYNSSLIIFEPLMPLYKRLIRKFGNRSRTKIYPYGLGSYARQLKIEMAGRNADATSIFKTIAINQTKTSYFKTIKILSTVDVIRNILVKWKTKIDLLTINCEGCEYEIIPSLIENSLMTKIKNLQFATHIGLLKNEDQCIYCVVQQKLHITHKLTYQYKALWESWTIKKHILS</sequence>
<gene>
    <name evidence="2" type="ORF">GPM918_LOCUS19622</name>
    <name evidence="1" type="ORF">OVA965_LOCUS2466</name>
    <name evidence="4" type="ORF">SRO942_LOCUS19619</name>
    <name evidence="3" type="ORF">TMI583_LOCUS2466</name>
</gene>
<name>A0A814QK64_9BILA</name>
<dbReference type="Proteomes" id="UP000682733">
    <property type="component" value="Unassembled WGS sequence"/>
</dbReference>
<dbReference type="InterPro" id="IPR029063">
    <property type="entry name" value="SAM-dependent_MTases_sf"/>
</dbReference>
<dbReference type="Proteomes" id="UP000663829">
    <property type="component" value="Unassembled WGS sequence"/>
</dbReference>
<dbReference type="OrthoDB" id="40902at2759"/>
<dbReference type="EMBL" id="CAJOBA010000527">
    <property type="protein sequence ID" value="CAF3539044.1"/>
    <property type="molecule type" value="Genomic_DNA"/>
</dbReference>
<dbReference type="EMBL" id="CAJNOQ010006004">
    <property type="protein sequence ID" value="CAF1119562.1"/>
    <property type="molecule type" value="Genomic_DNA"/>
</dbReference>
<dbReference type="NCBIfam" id="TIGR01444">
    <property type="entry name" value="fkbM_fam"/>
    <property type="match status" value="1"/>
</dbReference>
<dbReference type="AlphaFoldDB" id="A0A814QK64"/>
<keyword evidence="5" id="KW-1185">Reference proteome</keyword>
<evidence type="ECO:0000313" key="5">
    <source>
        <dbReference type="Proteomes" id="UP000663829"/>
    </source>
</evidence>
<dbReference type="EMBL" id="CAJNOK010000527">
    <property type="protein sequence ID" value="CAF0759372.1"/>
    <property type="molecule type" value="Genomic_DNA"/>
</dbReference>
<reference evidence="2" key="1">
    <citation type="submission" date="2021-02" db="EMBL/GenBank/DDBJ databases">
        <authorList>
            <person name="Nowell W R."/>
        </authorList>
    </citation>
    <scope>NUCLEOTIDE SEQUENCE</scope>
</reference>
<evidence type="ECO:0000313" key="1">
    <source>
        <dbReference type="EMBL" id="CAF0759372.1"/>
    </source>
</evidence>